<dbReference type="EMBL" id="KT624200">
    <property type="protein sequence ID" value="AMM44889.1"/>
    <property type="molecule type" value="Genomic_DNA"/>
</dbReference>
<accession>A0A127AW29</accession>
<name>A0A127AW29_9CAUD</name>
<dbReference type="RefSeq" id="YP_009302478.1">
    <property type="nucleotide sequence ID" value="NC_031245.1"/>
</dbReference>
<dbReference type="GeneID" id="29125258"/>
<dbReference type="Proteomes" id="UP000203261">
    <property type="component" value="Segment"/>
</dbReference>
<reference evidence="1 2" key="1">
    <citation type="submission" date="2015-08" db="EMBL/GenBank/DDBJ databases">
        <authorList>
            <person name="Babu N.S."/>
            <person name="Beckwith C.J."/>
            <person name="Beseler K.G."/>
            <person name="Brison A."/>
            <person name="Carone J.V."/>
            <person name="Caskin T.P."/>
            <person name="Diamond M."/>
            <person name="Durham M.E."/>
            <person name="Foxe J.M."/>
            <person name="Go M."/>
            <person name="Henderson B.A."/>
            <person name="Jones I.B."/>
            <person name="McGettigan J.A."/>
            <person name="Micheletti S.J."/>
            <person name="Nasrallah M.E."/>
            <person name="Ortiz D."/>
            <person name="Piller C.R."/>
            <person name="Privatt S.R."/>
            <person name="Schneider S.L."/>
            <person name="Sharp S."/>
            <person name="Smith T.C."/>
            <person name="Stanton J.D."/>
            <person name="Ullery H.E."/>
            <person name="Wilson R.J."/>
            <person name="Serrano M.G."/>
            <person name="Buck G."/>
            <person name="Lee V."/>
            <person name="Wang Y."/>
            <person name="Carvalho R."/>
            <person name="Voegtly L."/>
            <person name="Shi R."/>
            <person name="Duckworth R."/>
            <person name="Johnson A."/>
            <person name="Loviza R."/>
            <person name="Walstead R."/>
            <person name="Shah Z."/>
            <person name="Kiflezghi M."/>
            <person name="Wade K."/>
            <person name="Ball S.L."/>
            <person name="Bradley K.W."/>
            <person name="Asai D.J."/>
            <person name="Bowman C.A."/>
            <person name="Russell D.A."/>
            <person name="Pope W.H."/>
            <person name="Jacobs-Sera D."/>
            <person name="Hendrix R.W."/>
            <person name="Hatfull G.F."/>
        </authorList>
    </citation>
    <scope>NUCLEOTIDE SEQUENCE [LARGE SCALE GENOMIC DNA]</scope>
</reference>
<proteinExistence type="predicted"/>
<protein>
    <submittedName>
        <fullName evidence="1">5'-nucleotidase</fullName>
    </submittedName>
</protein>
<dbReference type="KEGG" id="vg:29125258"/>
<dbReference type="Gene3D" id="1.10.3210.10">
    <property type="entry name" value="Hypothetical protein af1432"/>
    <property type="match status" value="1"/>
</dbReference>
<gene>
    <name evidence="1" type="ORF">SP15_090</name>
</gene>
<dbReference type="Pfam" id="PF12917">
    <property type="entry name" value="YfbR-like"/>
    <property type="match status" value="1"/>
</dbReference>
<organism evidence="1 2">
    <name type="scientific">Bacillus phage SP-15</name>
    <dbReference type="NCBI Taxonomy" id="1792032"/>
    <lineage>
        <taxon>Viruses</taxon>
        <taxon>Duplodnaviria</taxon>
        <taxon>Heunggongvirae</taxon>
        <taxon>Uroviricota</taxon>
        <taxon>Caudoviricetes</taxon>
        <taxon>Thornevirus</taxon>
        <taxon>Thornevirus SP15</taxon>
    </lineage>
</organism>
<evidence type="ECO:0000313" key="2">
    <source>
        <dbReference type="Proteomes" id="UP000203261"/>
    </source>
</evidence>
<dbReference type="SUPFAM" id="SSF109604">
    <property type="entry name" value="HD-domain/PDEase-like"/>
    <property type="match status" value="1"/>
</dbReference>
<sequence length="220" mass="25214">MGEFVNQITSPQMRMDQVSRYSGTRQADPESVAIHVTDVSIMGYSLILRLNSQYGEDINVGEFLEKTIVHDIDEVLTGDVPRSTKYYNTTILNELRAVADTAMKHLSTKCFASDRVYTVWDESKQGKAGIIVKLADMLSVAKKTMIEIEMLGNNYFLKVAYEVRQYLAELVDYLNEKSPYNEEATQYLITILQDAESEVNRLWTDRKDIAERYGLLNNVW</sequence>
<evidence type="ECO:0000313" key="1">
    <source>
        <dbReference type="EMBL" id="AMM44889.1"/>
    </source>
</evidence>
<keyword evidence="2" id="KW-1185">Reference proteome</keyword>